<organism evidence="2 3">
    <name type="scientific">Bifidobacterium moukalabense DSM 27321</name>
    <dbReference type="NCBI Taxonomy" id="1435051"/>
    <lineage>
        <taxon>Bacteria</taxon>
        <taxon>Bacillati</taxon>
        <taxon>Actinomycetota</taxon>
        <taxon>Actinomycetes</taxon>
        <taxon>Bifidobacteriales</taxon>
        <taxon>Bifidobacteriaceae</taxon>
        <taxon>Bifidobacterium</taxon>
    </lineage>
</organism>
<dbReference type="RefSeq" id="WP_034873966.1">
    <property type="nucleotide sequence ID" value="NZ_AZMV01000001.1"/>
</dbReference>
<dbReference type="PATRIC" id="fig|1435051.3.peg.236"/>
<evidence type="ECO:0000313" key="3">
    <source>
        <dbReference type="Proteomes" id="UP000019155"/>
    </source>
</evidence>
<sequence>MRRRAERRIVERHIMQGMSDMEILRVMRNGITIERIRNIRSRCSGPGDASTPRDRSHGG</sequence>
<protein>
    <recommendedName>
        <fullName evidence="4">Transposase</fullName>
    </recommendedName>
</protein>
<proteinExistence type="predicted"/>
<dbReference type="AlphaFoldDB" id="W4NCL1"/>
<feature type="region of interest" description="Disordered" evidence="1">
    <location>
        <begin position="38"/>
        <end position="59"/>
    </location>
</feature>
<dbReference type="GeneID" id="97502545"/>
<name>W4NCL1_9BIFI</name>
<gene>
    <name evidence="2" type="ORF">BMOU_0240</name>
</gene>
<dbReference type="STRING" id="1435051.BMOU_0240"/>
<dbReference type="EMBL" id="AZMV01000001">
    <property type="protein sequence ID" value="ETY72226.1"/>
    <property type="molecule type" value="Genomic_DNA"/>
</dbReference>
<reference evidence="2 3" key="1">
    <citation type="journal article" date="2014" name="Genome Announc.">
        <title>The Genome Sequence of Bifidobacterium moukalabense DSM 27321 Highlights the Close Phylogenetic Relatedness with the Bifidobacterium dentium Taxon.</title>
        <authorList>
            <person name="Lugli G.A."/>
            <person name="Duranti S."/>
            <person name="Milani C."/>
            <person name="Turroni F."/>
            <person name="Viappiani A."/>
            <person name="Mangifesta M."/>
            <person name="van Sinderen D."/>
            <person name="Ventura M."/>
        </authorList>
    </citation>
    <scope>NUCLEOTIDE SEQUENCE [LARGE SCALE GENOMIC DNA]</scope>
    <source>
        <strain evidence="2 3">DSM 27321</strain>
    </source>
</reference>
<evidence type="ECO:0000313" key="2">
    <source>
        <dbReference type="EMBL" id="ETY72226.1"/>
    </source>
</evidence>
<accession>W4NCL1</accession>
<keyword evidence="3" id="KW-1185">Reference proteome</keyword>
<evidence type="ECO:0000256" key="1">
    <source>
        <dbReference type="SAM" id="MobiDB-lite"/>
    </source>
</evidence>
<comment type="caution">
    <text evidence="2">The sequence shown here is derived from an EMBL/GenBank/DDBJ whole genome shotgun (WGS) entry which is preliminary data.</text>
</comment>
<dbReference type="Proteomes" id="UP000019155">
    <property type="component" value="Unassembled WGS sequence"/>
</dbReference>
<evidence type="ECO:0008006" key="4">
    <source>
        <dbReference type="Google" id="ProtNLM"/>
    </source>
</evidence>